<protein>
    <submittedName>
        <fullName evidence="2">Acetyl-CoA acetyltransferase domain protein</fullName>
        <ecNumber evidence="2">2.3.1.9</ecNumber>
    </submittedName>
</protein>
<sequence length="110" mass="11898">MSKYSVGVYSTTPVNWKPDNSAALRAEVAARPKMAVTIKADGRATIETYTVRYDWPVRTGLIIGRLDDDGSRFLALSEDPDLVGLLSDGEPLGASIVVRSTDKDNRATLA</sequence>
<proteinExistence type="predicted"/>
<evidence type="ECO:0000259" key="1">
    <source>
        <dbReference type="Pfam" id="PF18313"/>
    </source>
</evidence>
<keyword evidence="2" id="KW-0808">Transferase</keyword>
<evidence type="ECO:0000313" key="3">
    <source>
        <dbReference type="Proteomes" id="UP000020825"/>
    </source>
</evidence>
<dbReference type="Proteomes" id="UP000020825">
    <property type="component" value="Unassembled WGS sequence"/>
</dbReference>
<dbReference type="InterPro" id="IPR040771">
    <property type="entry name" value="TLP1_add_C"/>
</dbReference>
<feature type="domain" description="Thiolase-like protein type 1 additional C-terminal" evidence="1">
    <location>
        <begin position="24"/>
        <end position="102"/>
    </location>
</feature>
<dbReference type="EMBL" id="JAOG01000001">
    <property type="protein sequence ID" value="EUA57655.1"/>
    <property type="molecule type" value="Genomic_DNA"/>
</dbReference>
<organism evidence="2 3">
    <name type="scientific">Mycobacterium intracellulare 1956</name>
    <dbReference type="NCBI Taxonomy" id="1299331"/>
    <lineage>
        <taxon>Bacteria</taxon>
        <taxon>Bacillati</taxon>
        <taxon>Actinomycetota</taxon>
        <taxon>Actinomycetes</taxon>
        <taxon>Mycobacteriales</taxon>
        <taxon>Mycobacteriaceae</taxon>
        <taxon>Mycobacterium</taxon>
        <taxon>Mycobacterium avium complex (MAC)</taxon>
    </lineage>
</organism>
<evidence type="ECO:0000313" key="2">
    <source>
        <dbReference type="EMBL" id="EUA57655.1"/>
    </source>
</evidence>
<gene>
    <name evidence="2" type="ORF">I550_0782</name>
</gene>
<dbReference type="Gene3D" id="2.40.50.840">
    <property type="match status" value="1"/>
</dbReference>
<dbReference type="GO" id="GO:0003985">
    <property type="term" value="F:acetyl-CoA C-acetyltransferase activity"/>
    <property type="evidence" value="ECO:0007669"/>
    <property type="project" value="UniProtKB-EC"/>
</dbReference>
<name>X8CQV1_MYCIT</name>
<dbReference type="PATRIC" id="fig|1299331.3.peg.765"/>
<dbReference type="Pfam" id="PF18313">
    <property type="entry name" value="TLP1_add_C"/>
    <property type="match status" value="1"/>
</dbReference>
<comment type="caution">
    <text evidence="2">The sequence shown here is derived from an EMBL/GenBank/DDBJ whole genome shotgun (WGS) entry which is preliminary data.</text>
</comment>
<accession>X8CQV1</accession>
<reference evidence="2 3" key="1">
    <citation type="submission" date="2013-12" db="EMBL/GenBank/DDBJ databases">
        <authorList>
            <person name="Zelazny A."/>
            <person name="Olivier K."/>
            <person name="Holland S."/>
            <person name="Lenaerts A."/>
            <person name="Ordway D."/>
            <person name="DeGroote M.A."/>
            <person name="Parker T."/>
            <person name="Sizemore C."/>
            <person name="Tallon L.J."/>
            <person name="Sadzewicz L.K."/>
            <person name="Sengamalay N."/>
            <person name="Fraser C.M."/>
            <person name="Hine E."/>
            <person name="Shefchek K.A."/>
            <person name="Das S.P."/>
            <person name="Tettelin H."/>
        </authorList>
    </citation>
    <scope>NUCLEOTIDE SEQUENCE [LARGE SCALE GENOMIC DNA]</scope>
    <source>
        <strain evidence="2 3">1956</strain>
    </source>
</reference>
<dbReference type="AlphaFoldDB" id="X8CQV1"/>
<dbReference type="EC" id="2.3.1.9" evidence="2"/>
<keyword evidence="2" id="KW-0012">Acyltransferase</keyword>